<name>A0A6M0RI33_9CYAN</name>
<evidence type="ECO:0000313" key="7">
    <source>
        <dbReference type="EMBL" id="NEZ55896.1"/>
    </source>
</evidence>
<evidence type="ECO:0000259" key="6">
    <source>
        <dbReference type="SMART" id="SM00244"/>
    </source>
</evidence>
<dbReference type="PRINTS" id="PR00721">
    <property type="entry name" value="STOMATIN"/>
</dbReference>
<dbReference type="Proteomes" id="UP000481033">
    <property type="component" value="Unassembled WGS sequence"/>
</dbReference>
<keyword evidence="8" id="KW-1185">Reference proteome</keyword>
<dbReference type="InterPro" id="IPR050710">
    <property type="entry name" value="Band7/mec-2_domain"/>
</dbReference>
<dbReference type="EMBL" id="QXHD01000004">
    <property type="protein sequence ID" value="NEZ55896.1"/>
    <property type="molecule type" value="Genomic_DNA"/>
</dbReference>
<evidence type="ECO:0000256" key="3">
    <source>
        <dbReference type="ARBA" id="ARBA00022692"/>
    </source>
</evidence>
<keyword evidence="4" id="KW-1133">Transmembrane helix</keyword>
<gene>
    <name evidence="7" type="ORF">DXZ20_09475</name>
</gene>
<organism evidence="7 8">
    <name type="scientific">Adonisia turfae CCMR0081</name>
    <dbReference type="NCBI Taxonomy" id="2292702"/>
    <lineage>
        <taxon>Bacteria</taxon>
        <taxon>Bacillati</taxon>
        <taxon>Cyanobacteriota</taxon>
        <taxon>Adonisia</taxon>
        <taxon>Adonisia turfae</taxon>
    </lineage>
</organism>
<sequence length="272" mass="30213">MGSSILAILSLIIIGYSVGSVRVVKEGNAALIERLGRYRSTLEPGVNFIVPLLDALVIEDTLREQILDIEPRSATTRDNVNVEIDAVIYWRILDLEKTYYAIEDVETAIQELVVTTLRSEIGKMDLQETFSSREAINKALLDVLDEATEPWGVKVNRVEVQEIKIPSEVEESMRLEQAAEIAKRAAITKAEGQKEAAILEAEGNVQSMRLIAQAFDGQLSQGDILKFLIAQRYVDANQKLGESDNSKVVFMDPRALTEGLVDLIQENPEANN</sequence>
<dbReference type="Pfam" id="PF01145">
    <property type="entry name" value="Band_7"/>
    <property type="match status" value="1"/>
</dbReference>
<dbReference type="GO" id="GO:0098552">
    <property type="term" value="C:side of membrane"/>
    <property type="evidence" value="ECO:0007669"/>
    <property type="project" value="UniProtKB-ARBA"/>
</dbReference>
<comment type="subcellular location">
    <subcellularLocation>
        <location evidence="1">Membrane</location>
        <topology evidence="1">Single-pass membrane protein</topology>
    </subcellularLocation>
</comment>
<dbReference type="SMART" id="SM00244">
    <property type="entry name" value="PHB"/>
    <property type="match status" value="1"/>
</dbReference>
<keyword evidence="3" id="KW-0812">Transmembrane</keyword>
<dbReference type="CDD" id="cd08829">
    <property type="entry name" value="SPFH_paraslipin"/>
    <property type="match status" value="1"/>
</dbReference>
<dbReference type="InterPro" id="IPR001972">
    <property type="entry name" value="Stomatin_HflK_fam"/>
</dbReference>
<evidence type="ECO:0000256" key="1">
    <source>
        <dbReference type="ARBA" id="ARBA00004167"/>
    </source>
</evidence>
<evidence type="ECO:0000256" key="4">
    <source>
        <dbReference type="ARBA" id="ARBA00022989"/>
    </source>
</evidence>
<dbReference type="AlphaFoldDB" id="A0A6M0RI33"/>
<dbReference type="InterPro" id="IPR018080">
    <property type="entry name" value="Band_7/stomatin-like_CS"/>
</dbReference>
<protein>
    <submittedName>
        <fullName evidence="7">Paraslipin</fullName>
    </submittedName>
</protein>
<dbReference type="InterPro" id="IPR001107">
    <property type="entry name" value="Band_7"/>
</dbReference>
<comment type="similarity">
    <text evidence="2">Belongs to the band 7/mec-2 family.</text>
</comment>
<evidence type="ECO:0000313" key="8">
    <source>
        <dbReference type="Proteomes" id="UP000481033"/>
    </source>
</evidence>
<dbReference type="GO" id="GO:0005886">
    <property type="term" value="C:plasma membrane"/>
    <property type="evidence" value="ECO:0007669"/>
    <property type="project" value="UniProtKB-ARBA"/>
</dbReference>
<dbReference type="SUPFAM" id="SSF117892">
    <property type="entry name" value="Band 7/SPFH domain"/>
    <property type="match status" value="1"/>
</dbReference>
<comment type="caution">
    <text evidence="7">The sequence shown here is derived from an EMBL/GenBank/DDBJ whole genome shotgun (WGS) entry which is preliminary data.</text>
</comment>
<dbReference type="PANTHER" id="PTHR43327">
    <property type="entry name" value="STOMATIN-LIKE PROTEIN 2, MITOCHONDRIAL"/>
    <property type="match status" value="1"/>
</dbReference>
<reference evidence="7 8" key="1">
    <citation type="journal article" date="2020" name="Microb. Ecol.">
        <title>Ecogenomics of the Marine Benthic Filamentous Cyanobacterium Adonisia.</title>
        <authorList>
            <person name="Walter J.M."/>
            <person name="Coutinho F.H."/>
            <person name="Leomil L."/>
            <person name="Hargreaves P.I."/>
            <person name="Campeao M.E."/>
            <person name="Vieira V.V."/>
            <person name="Silva B.S."/>
            <person name="Fistarol G.O."/>
            <person name="Salomon P.S."/>
            <person name="Sawabe T."/>
            <person name="Mino S."/>
            <person name="Hosokawa M."/>
            <person name="Miyashita H."/>
            <person name="Maruyama F."/>
            <person name="van Verk M.C."/>
            <person name="Dutilh B.E."/>
            <person name="Thompson C.C."/>
            <person name="Thompson F.L."/>
        </authorList>
    </citation>
    <scope>NUCLEOTIDE SEQUENCE [LARGE SCALE GENOMIC DNA]</scope>
    <source>
        <strain evidence="7 8">CCMR0081</strain>
    </source>
</reference>
<dbReference type="RefSeq" id="WP_163667787.1">
    <property type="nucleotide sequence ID" value="NZ_QXHD01000004.1"/>
</dbReference>
<keyword evidence="5" id="KW-0472">Membrane</keyword>
<dbReference type="InterPro" id="IPR036013">
    <property type="entry name" value="Band_7/SPFH_dom_sf"/>
</dbReference>
<dbReference type="FunFam" id="3.30.479.30:FF:000004">
    <property type="entry name" value="Putative membrane protease family, stomatin"/>
    <property type="match status" value="1"/>
</dbReference>
<accession>A0A6M0RI33</accession>
<feature type="domain" description="Band 7" evidence="6">
    <location>
        <begin position="19"/>
        <end position="177"/>
    </location>
</feature>
<dbReference type="PANTHER" id="PTHR43327:SF10">
    <property type="entry name" value="STOMATIN-LIKE PROTEIN 2, MITOCHONDRIAL"/>
    <property type="match status" value="1"/>
</dbReference>
<proteinExistence type="inferred from homology"/>
<dbReference type="Gene3D" id="3.30.479.30">
    <property type="entry name" value="Band 7 domain"/>
    <property type="match status" value="1"/>
</dbReference>
<evidence type="ECO:0000256" key="5">
    <source>
        <dbReference type="ARBA" id="ARBA00023136"/>
    </source>
</evidence>
<evidence type="ECO:0000256" key="2">
    <source>
        <dbReference type="ARBA" id="ARBA00008164"/>
    </source>
</evidence>
<dbReference type="PROSITE" id="PS01270">
    <property type="entry name" value="BAND_7"/>
    <property type="match status" value="1"/>
</dbReference>